<evidence type="ECO:0000256" key="6">
    <source>
        <dbReference type="ARBA" id="ARBA00023136"/>
    </source>
</evidence>
<organism evidence="8 9">
    <name type="scientific">Mycena sanguinolenta</name>
    <dbReference type="NCBI Taxonomy" id="230812"/>
    <lineage>
        <taxon>Eukaryota</taxon>
        <taxon>Fungi</taxon>
        <taxon>Dikarya</taxon>
        <taxon>Basidiomycota</taxon>
        <taxon>Agaricomycotina</taxon>
        <taxon>Agaricomycetes</taxon>
        <taxon>Agaricomycetidae</taxon>
        <taxon>Agaricales</taxon>
        <taxon>Marasmiineae</taxon>
        <taxon>Mycenaceae</taxon>
        <taxon>Mycena</taxon>
    </lineage>
</organism>
<feature type="transmembrane region" description="Helical" evidence="7">
    <location>
        <begin position="96"/>
        <end position="116"/>
    </location>
</feature>
<dbReference type="EMBL" id="JACAZH010000019">
    <property type="protein sequence ID" value="KAF7346006.1"/>
    <property type="molecule type" value="Genomic_DNA"/>
</dbReference>
<reference evidence="8" key="1">
    <citation type="submission" date="2020-05" db="EMBL/GenBank/DDBJ databases">
        <title>Mycena genomes resolve the evolution of fungal bioluminescence.</title>
        <authorList>
            <person name="Tsai I.J."/>
        </authorList>
    </citation>
    <scope>NUCLEOTIDE SEQUENCE</scope>
    <source>
        <strain evidence="8">160909Yilan</strain>
    </source>
</reference>
<comment type="subcellular location">
    <subcellularLocation>
        <location evidence="1">Membrane</location>
        <topology evidence="1">Multi-pass membrane protein</topology>
    </subcellularLocation>
</comment>
<accession>A0A8H6XSX6</accession>
<dbReference type="GO" id="GO:0055085">
    <property type="term" value="P:transmembrane transport"/>
    <property type="evidence" value="ECO:0007669"/>
    <property type="project" value="InterPro"/>
</dbReference>
<dbReference type="Pfam" id="PF08449">
    <property type="entry name" value="UAA"/>
    <property type="match status" value="1"/>
</dbReference>
<keyword evidence="5 7" id="KW-1133">Transmembrane helix</keyword>
<evidence type="ECO:0000256" key="3">
    <source>
        <dbReference type="ARBA" id="ARBA00022597"/>
    </source>
</evidence>
<evidence type="ECO:0000313" key="8">
    <source>
        <dbReference type="EMBL" id="KAF7346006.1"/>
    </source>
</evidence>
<keyword evidence="4 7" id="KW-0812">Transmembrane</keyword>
<protein>
    <submittedName>
        <fullName evidence="8">Glucooligosaccharide oxidase</fullName>
    </submittedName>
</protein>
<comment type="caution">
    <text evidence="8">The sequence shown here is derived from an EMBL/GenBank/DDBJ whole genome shotgun (WGS) entry which is preliminary data.</text>
</comment>
<name>A0A8H6XSX6_9AGAR</name>
<dbReference type="GO" id="GO:0016020">
    <property type="term" value="C:membrane"/>
    <property type="evidence" value="ECO:0007669"/>
    <property type="project" value="UniProtKB-SubCell"/>
</dbReference>
<dbReference type="AlphaFoldDB" id="A0A8H6XSX6"/>
<evidence type="ECO:0000256" key="7">
    <source>
        <dbReference type="SAM" id="Phobius"/>
    </source>
</evidence>
<dbReference type="Proteomes" id="UP000623467">
    <property type="component" value="Unassembled WGS sequence"/>
</dbReference>
<evidence type="ECO:0000256" key="1">
    <source>
        <dbReference type="ARBA" id="ARBA00004141"/>
    </source>
</evidence>
<proteinExistence type="predicted"/>
<evidence type="ECO:0000256" key="5">
    <source>
        <dbReference type="ARBA" id="ARBA00022989"/>
    </source>
</evidence>
<gene>
    <name evidence="8" type="ORF">MSAN_01826500</name>
</gene>
<keyword evidence="3" id="KW-0762">Sugar transport</keyword>
<dbReference type="OrthoDB" id="999962at2759"/>
<evidence type="ECO:0000313" key="9">
    <source>
        <dbReference type="Proteomes" id="UP000623467"/>
    </source>
</evidence>
<sequence>MGRVGKRALLITSCFPVPRPRCSAGPRQPVGFHQRHLRSGVLVHSCAEPLSATPLRIGVNKLSSQVSSVSTNIVLTVRKAISLCFSVWWFGNPWNAGLGIGASMVFCGSLLFTVSGPKKIDTQKKKE</sequence>
<dbReference type="InterPro" id="IPR013657">
    <property type="entry name" value="SCL35B1-4/HUT1"/>
</dbReference>
<keyword evidence="2" id="KW-0813">Transport</keyword>
<keyword evidence="9" id="KW-1185">Reference proteome</keyword>
<evidence type="ECO:0000256" key="2">
    <source>
        <dbReference type="ARBA" id="ARBA00022448"/>
    </source>
</evidence>
<keyword evidence="6 7" id="KW-0472">Membrane</keyword>
<evidence type="ECO:0000256" key="4">
    <source>
        <dbReference type="ARBA" id="ARBA00022692"/>
    </source>
</evidence>